<proteinExistence type="predicted"/>
<name>A0A3M7Q3M6_BRAPC</name>
<dbReference type="EMBL" id="REGN01007666">
    <property type="protein sequence ID" value="RNA05595.1"/>
    <property type="molecule type" value="Genomic_DNA"/>
</dbReference>
<protein>
    <submittedName>
        <fullName evidence="1">Uncharacterized protein</fullName>
    </submittedName>
</protein>
<accession>A0A3M7Q3M6</accession>
<dbReference type="AlphaFoldDB" id="A0A3M7Q3M6"/>
<sequence length="139" mass="15831">MAERSLDLNILVQFSSSRPDSVPETTHLTLDFTSLELIKHCIDRNSVSICHWFEQLFGLSCQANLDCILFLSIIPSVDYAVVLKGRFKFINSSILAIINSIQFHVSFYILEPGTEKAENFPLFQNAASSTIELAWFFFF</sequence>
<evidence type="ECO:0000313" key="2">
    <source>
        <dbReference type="Proteomes" id="UP000276133"/>
    </source>
</evidence>
<evidence type="ECO:0000313" key="1">
    <source>
        <dbReference type="EMBL" id="RNA05595.1"/>
    </source>
</evidence>
<gene>
    <name evidence="1" type="ORF">BpHYR1_052594</name>
</gene>
<reference evidence="1 2" key="1">
    <citation type="journal article" date="2018" name="Sci. Rep.">
        <title>Genomic signatures of local adaptation to the degree of environmental predictability in rotifers.</title>
        <authorList>
            <person name="Franch-Gras L."/>
            <person name="Hahn C."/>
            <person name="Garcia-Roger E.M."/>
            <person name="Carmona M.J."/>
            <person name="Serra M."/>
            <person name="Gomez A."/>
        </authorList>
    </citation>
    <scope>NUCLEOTIDE SEQUENCE [LARGE SCALE GENOMIC DNA]</scope>
    <source>
        <strain evidence="1">HYR1</strain>
    </source>
</reference>
<dbReference type="Proteomes" id="UP000276133">
    <property type="component" value="Unassembled WGS sequence"/>
</dbReference>
<keyword evidence="2" id="KW-1185">Reference proteome</keyword>
<comment type="caution">
    <text evidence="1">The sequence shown here is derived from an EMBL/GenBank/DDBJ whole genome shotgun (WGS) entry which is preliminary data.</text>
</comment>
<organism evidence="1 2">
    <name type="scientific">Brachionus plicatilis</name>
    <name type="common">Marine rotifer</name>
    <name type="synonym">Brachionus muelleri</name>
    <dbReference type="NCBI Taxonomy" id="10195"/>
    <lineage>
        <taxon>Eukaryota</taxon>
        <taxon>Metazoa</taxon>
        <taxon>Spiralia</taxon>
        <taxon>Gnathifera</taxon>
        <taxon>Rotifera</taxon>
        <taxon>Eurotatoria</taxon>
        <taxon>Monogononta</taxon>
        <taxon>Pseudotrocha</taxon>
        <taxon>Ploima</taxon>
        <taxon>Brachionidae</taxon>
        <taxon>Brachionus</taxon>
    </lineage>
</organism>